<evidence type="ECO:0000256" key="5">
    <source>
        <dbReference type="ARBA" id="ARBA00022989"/>
    </source>
</evidence>
<organism evidence="9 10">
    <name type="scientific">Piscibacillus salipiscarius</name>
    <dbReference type="NCBI Taxonomy" id="299480"/>
    <lineage>
        <taxon>Bacteria</taxon>
        <taxon>Bacillati</taxon>
        <taxon>Bacillota</taxon>
        <taxon>Bacilli</taxon>
        <taxon>Bacillales</taxon>
        <taxon>Bacillaceae</taxon>
        <taxon>Piscibacillus</taxon>
    </lineage>
</organism>
<proteinExistence type="inferred from homology"/>
<feature type="transmembrane region" description="Helical" evidence="7">
    <location>
        <begin position="158"/>
        <end position="184"/>
    </location>
</feature>
<feature type="transmembrane region" description="Helical" evidence="7">
    <location>
        <begin position="317"/>
        <end position="338"/>
    </location>
</feature>
<feature type="domain" description="Type II secretion system protein GspF" evidence="8">
    <location>
        <begin position="20"/>
        <end position="138"/>
    </location>
</feature>
<dbReference type="InterPro" id="IPR003004">
    <property type="entry name" value="GspF/PilC"/>
</dbReference>
<evidence type="ECO:0000256" key="7">
    <source>
        <dbReference type="SAM" id="Phobius"/>
    </source>
</evidence>
<dbReference type="Gene3D" id="1.20.81.30">
    <property type="entry name" value="Type II secretion system (T2SS), domain F"/>
    <property type="match status" value="2"/>
</dbReference>
<feature type="transmembrane region" description="Helical" evidence="7">
    <location>
        <begin position="117"/>
        <end position="138"/>
    </location>
</feature>
<evidence type="ECO:0000256" key="3">
    <source>
        <dbReference type="ARBA" id="ARBA00022475"/>
    </source>
</evidence>
<evidence type="ECO:0000256" key="2">
    <source>
        <dbReference type="ARBA" id="ARBA00005745"/>
    </source>
</evidence>
<accession>A0ABW5Q671</accession>
<comment type="caution">
    <text evidence="9">The sequence shown here is derived from an EMBL/GenBank/DDBJ whole genome shotgun (WGS) entry which is preliminary data.</text>
</comment>
<dbReference type="PANTHER" id="PTHR30012:SF0">
    <property type="entry name" value="TYPE II SECRETION SYSTEM PROTEIN F-RELATED"/>
    <property type="match status" value="1"/>
</dbReference>
<dbReference type="InterPro" id="IPR042094">
    <property type="entry name" value="T2SS_GspF_sf"/>
</dbReference>
<feature type="domain" description="Type II secretion system protein GspF" evidence="8">
    <location>
        <begin position="214"/>
        <end position="336"/>
    </location>
</feature>
<keyword evidence="5 7" id="KW-1133">Transmembrane helix</keyword>
<gene>
    <name evidence="9" type="ORF">ACFSW4_00885</name>
</gene>
<comment type="similarity">
    <text evidence="2">Belongs to the GSP F family.</text>
</comment>
<evidence type="ECO:0000259" key="8">
    <source>
        <dbReference type="Pfam" id="PF00482"/>
    </source>
</evidence>
<keyword evidence="6 7" id="KW-0472">Membrane</keyword>
<evidence type="ECO:0000256" key="6">
    <source>
        <dbReference type="ARBA" id="ARBA00023136"/>
    </source>
</evidence>
<comment type="subcellular location">
    <subcellularLocation>
        <location evidence="1">Cell membrane</location>
        <topology evidence="1">Multi-pass membrane protein</topology>
    </subcellularLocation>
</comment>
<dbReference type="Proteomes" id="UP001597452">
    <property type="component" value="Unassembled WGS sequence"/>
</dbReference>
<dbReference type="PANTHER" id="PTHR30012">
    <property type="entry name" value="GENERAL SECRETION PATHWAY PROTEIN"/>
    <property type="match status" value="1"/>
</dbReference>
<name>A0ABW5Q671_9BACI</name>
<evidence type="ECO:0000313" key="10">
    <source>
        <dbReference type="Proteomes" id="UP001597452"/>
    </source>
</evidence>
<dbReference type="Pfam" id="PF00482">
    <property type="entry name" value="T2SSF"/>
    <property type="match status" value="2"/>
</dbReference>
<dbReference type="EMBL" id="JBHUMZ010000007">
    <property type="protein sequence ID" value="MFD2637430.1"/>
    <property type="molecule type" value="Genomic_DNA"/>
</dbReference>
<dbReference type="InterPro" id="IPR018076">
    <property type="entry name" value="T2SS_GspF_dom"/>
</dbReference>
<evidence type="ECO:0000256" key="1">
    <source>
        <dbReference type="ARBA" id="ARBA00004651"/>
    </source>
</evidence>
<keyword evidence="10" id="KW-1185">Reference proteome</keyword>
<protein>
    <submittedName>
        <fullName evidence="9">Type II secretion system F family protein</fullName>
    </submittedName>
</protein>
<sequence>MDLQKYHRDRPLNLQTQIQFIERLSKLLGKHYTIKQALEFMHFDHQLDHIANKFSLLLHSGHSIDYCFKMLSFHPLIISYINFSKESSHLHDHLSHCTHLMKLRYNLQSKLKKTLRYPLFLILMTIMLFIGLNLYLFPSMVQTFKSFGETQSVIVINTIVFIFNITLVLLVIVALATLLGAMYIRNSPVEKRLMIIEKIPIYRSIYSSYISIQFSYQLYALLQSGKNIKDSLILLKTQNENDTLKYFATITLKQLSNGTSLYHSIKDFPFIQEDLKWVINRSDEQGTLSYDLQQYSLLLLESLEERIKQTIMLIQPVLYAIVGLLVVTVYMLTIFPIYKLIQQI</sequence>
<reference evidence="10" key="1">
    <citation type="journal article" date="2019" name="Int. J. Syst. Evol. Microbiol.">
        <title>The Global Catalogue of Microorganisms (GCM) 10K type strain sequencing project: providing services to taxonomists for standard genome sequencing and annotation.</title>
        <authorList>
            <consortium name="The Broad Institute Genomics Platform"/>
            <consortium name="The Broad Institute Genome Sequencing Center for Infectious Disease"/>
            <person name="Wu L."/>
            <person name="Ma J."/>
        </authorList>
    </citation>
    <scope>NUCLEOTIDE SEQUENCE [LARGE SCALE GENOMIC DNA]</scope>
    <source>
        <strain evidence="10">TISTR 1571</strain>
    </source>
</reference>
<evidence type="ECO:0000313" key="9">
    <source>
        <dbReference type="EMBL" id="MFD2637430.1"/>
    </source>
</evidence>
<evidence type="ECO:0000256" key="4">
    <source>
        <dbReference type="ARBA" id="ARBA00022692"/>
    </source>
</evidence>
<keyword evidence="3" id="KW-1003">Cell membrane</keyword>
<keyword evidence="4 7" id="KW-0812">Transmembrane</keyword>